<dbReference type="EMBL" id="JAALFG010000001">
    <property type="protein sequence ID" value="NGP16436.1"/>
    <property type="molecule type" value="Genomic_DNA"/>
</dbReference>
<sequence>MPIALTVTEIEAGDIADLGNFEIPAGFDDARPYYVRFTYANAGAEDLANYQVAGFVGFDAEGAEIMPSMTMGGSEPFTACQNIAPSALAEGESAEGCVLFLVPDDGELASVGYRGNYRYEEGKNTEADFPIYYDPVLWTAEQASTKSKGAVIAPAN</sequence>
<gene>
    <name evidence="1" type="ORF">G5575_00885</name>
</gene>
<organism evidence="1 2">
    <name type="scientific">Devosia aurantiaca</name>
    <dbReference type="NCBI Taxonomy" id="2714858"/>
    <lineage>
        <taxon>Bacteria</taxon>
        <taxon>Pseudomonadati</taxon>
        <taxon>Pseudomonadota</taxon>
        <taxon>Alphaproteobacteria</taxon>
        <taxon>Hyphomicrobiales</taxon>
        <taxon>Devosiaceae</taxon>
        <taxon>Devosia</taxon>
    </lineage>
</organism>
<dbReference type="Proteomes" id="UP000474802">
    <property type="component" value="Unassembled WGS sequence"/>
</dbReference>
<reference evidence="1 2" key="2">
    <citation type="submission" date="2020-03" db="EMBL/GenBank/DDBJ databases">
        <title>Devosia chinhatensis sp. nov., isolated from a hexachlorocyclohexane (HCH) dump site in India.</title>
        <authorList>
            <person name="Kumar M."/>
            <person name="Lal R."/>
        </authorList>
    </citation>
    <scope>NUCLEOTIDE SEQUENCE [LARGE SCALE GENOMIC DNA]</scope>
    <source>
        <strain evidence="1 2">H239</strain>
    </source>
</reference>
<accession>A0A6M1SIT2</accession>
<evidence type="ECO:0000313" key="2">
    <source>
        <dbReference type="Proteomes" id="UP000474802"/>
    </source>
</evidence>
<protein>
    <submittedName>
        <fullName evidence="1">Uncharacterized protein</fullName>
    </submittedName>
</protein>
<comment type="caution">
    <text evidence="1">The sequence shown here is derived from an EMBL/GenBank/DDBJ whole genome shotgun (WGS) entry which is preliminary data.</text>
</comment>
<keyword evidence="2" id="KW-1185">Reference proteome</keyword>
<dbReference type="AlphaFoldDB" id="A0A6M1SIT2"/>
<dbReference type="RefSeq" id="WP_164532696.1">
    <property type="nucleotide sequence ID" value="NZ_JAALFG010000001.1"/>
</dbReference>
<proteinExistence type="predicted"/>
<reference evidence="1 2" key="1">
    <citation type="submission" date="2020-02" db="EMBL/GenBank/DDBJ databases">
        <authorList>
            <person name="Khan S.A."/>
            <person name="Jeon C.O."/>
            <person name="Chun B.H."/>
        </authorList>
    </citation>
    <scope>NUCLEOTIDE SEQUENCE [LARGE SCALE GENOMIC DNA]</scope>
    <source>
        <strain evidence="1 2">H239</strain>
    </source>
</reference>
<evidence type="ECO:0000313" key="1">
    <source>
        <dbReference type="EMBL" id="NGP16436.1"/>
    </source>
</evidence>
<name>A0A6M1SIT2_9HYPH</name>